<keyword evidence="8" id="KW-1185">Reference proteome</keyword>
<feature type="transmembrane region" description="Helical" evidence="5">
    <location>
        <begin position="174"/>
        <end position="190"/>
    </location>
</feature>
<dbReference type="CDD" id="cd17324">
    <property type="entry name" value="MFS_NepI_like"/>
    <property type="match status" value="1"/>
</dbReference>
<dbReference type="PROSITE" id="PS50850">
    <property type="entry name" value="MFS"/>
    <property type="match status" value="1"/>
</dbReference>
<dbReference type="Pfam" id="PF07690">
    <property type="entry name" value="MFS_1"/>
    <property type="match status" value="1"/>
</dbReference>
<feature type="transmembrane region" description="Helical" evidence="5">
    <location>
        <begin position="144"/>
        <end position="162"/>
    </location>
</feature>
<dbReference type="InterPro" id="IPR011701">
    <property type="entry name" value="MFS"/>
</dbReference>
<evidence type="ECO:0000259" key="6">
    <source>
        <dbReference type="PROSITE" id="PS50850"/>
    </source>
</evidence>
<evidence type="ECO:0000256" key="1">
    <source>
        <dbReference type="ARBA" id="ARBA00004651"/>
    </source>
</evidence>
<dbReference type="RefSeq" id="WP_189185950.1">
    <property type="nucleotide sequence ID" value="NZ_BMMM01000003.1"/>
</dbReference>
<sequence>MASPVRTDRARGRSAAPARGLVPLFAIACGLTVGNLYLSLPLLDTLAAELHRSHFAVSLVVVATQAAYAVGLVLVVPLGDMLDRRRLVLALLTAETAALLLAAAAPGIEVLCVAAALIGLTSVVVMVMVPFAASLAPEAQRGRVVASVMSGVLIGSLLIRFLSGVVGEHTGWRPVYYGAAGVAGALVLVLRSRIPADTGAPPDTGLGYASLLRSLPGLVRFSPVLRRRSLYGALCFAAFTAFWTPLPFLLAGPHYGYGADAVGLLGLVGIGGVVAAALAGRAADRDLGPWPTGVLLAGVCVSFLPAAFGAHSLALLVLATFLLDFMVQGAHITNQSEIYRLPPEIRGRVTSVYMTGYFLGGAMGAVGAAALYSASGWPAVCVLGSALTGAAFLAWAFHLVRD</sequence>
<dbReference type="Gene3D" id="1.20.1250.20">
    <property type="entry name" value="MFS general substrate transporter like domains"/>
    <property type="match status" value="1"/>
</dbReference>
<comment type="subcellular location">
    <subcellularLocation>
        <location evidence="1">Cell membrane</location>
        <topology evidence="1">Multi-pass membrane protein</topology>
    </subcellularLocation>
</comment>
<comment type="caution">
    <text evidence="7">The sequence shown here is derived from an EMBL/GenBank/DDBJ whole genome shotgun (WGS) entry which is preliminary data.</text>
</comment>
<feature type="transmembrane region" description="Helical" evidence="5">
    <location>
        <begin position="230"/>
        <end position="250"/>
    </location>
</feature>
<feature type="transmembrane region" description="Helical" evidence="5">
    <location>
        <begin position="313"/>
        <end position="332"/>
    </location>
</feature>
<feature type="transmembrane region" description="Helical" evidence="5">
    <location>
        <begin position="114"/>
        <end position="132"/>
    </location>
</feature>
<dbReference type="PANTHER" id="PTHR42910">
    <property type="entry name" value="TRANSPORTER SCO4007-RELATED"/>
    <property type="match status" value="1"/>
</dbReference>
<evidence type="ECO:0000256" key="3">
    <source>
        <dbReference type="ARBA" id="ARBA00022989"/>
    </source>
</evidence>
<gene>
    <name evidence="7" type="ORF">GCM10011579_024590</name>
</gene>
<dbReference type="InterPro" id="IPR036259">
    <property type="entry name" value="MFS_trans_sf"/>
</dbReference>
<evidence type="ECO:0000256" key="2">
    <source>
        <dbReference type="ARBA" id="ARBA00022692"/>
    </source>
</evidence>
<feature type="transmembrane region" description="Helical" evidence="5">
    <location>
        <begin position="55"/>
        <end position="75"/>
    </location>
</feature>
<feature type="domain" description="Major facilitator superfamily (MFS) profile" evidence="6">
    <location>
        <begin position="18"/>
        <end position="402"/>
    </location>
</feature>
<accession>A0A917XZ33</accession>
<name>A0A917XZ33_9ACTN</name>
<feature type="transmembrane region" description="Helical" evidence="5">
    <location>
        <begin position="21"/>
        <end position="43"/>
    </location>
</feature>
<evidence type="ECO:0000256" key="5">
    <source>
        <dbReference type="SAM" id="Phobius"/>
    </source>
</evidence>
<proteinExistence type="predicted"/>
<reference evidence="7 8" key="1">
    <citation type="journal article" date="2014" name="Int. J. Syst. Evol. Microbiol.">
        <title>Complete genome sequence of Corynebacterium casei LMG S-19264T (=DSM 44701T), isolated from a smear-ripened cheese.</title>
        <authorList>
            <consortium name="US DOE Joint Genome Institute (JGI-PGF)"/>
            <person name="Walter F."/>
            <person name="Albersmeier A."/>
            <person name="Kalinowski J."/>
            <person name="Ruckert C."/>
        </authorList>
    </citation>
    <scope>NUCLEOTIDE SEQUENCE [LARGE SCALE GENOMIC DNA]</scope>
    <source>
        <strain evidence="7 8">CGMCC 4.7111</strain>
    </source>
</reference>
<organism evidence="7 8">
    <name type="scientific">Streptomyces albiflavescens</name>
    <dbReference type="NCBI Taxonomy" id="1623582"/>
    <lineage>
        <taxon>Bacteria</taxon>
        <taxon>Bacillati</taxon>
        <taxon>Actinomycetota</taxon>
        <taxon>Actinomycetes</taxon>
        <taxon>Kitasatosporales</taxon>
        <taxon>Streptomycetaceae</taxon>
        <taxon>Streptomyces</taxon>
    </lineage>
</organism>
<evidence type="ECO:0000313" key="8">
    <source>
        <dbReference type="Proteomes" id="UP000600365"/>
    </source>
</evidence>
<feature type="transmembrane region" description="Helical" evidence="5">
    <location>
        <begin position="87"/>
        <end position="108"/>
    </location>
</feature>
<keyword evidence="2 5" id="KW-0812">Transmembrane</keyword>
<dbReference type="InterPro" id="IPR020846">
    <property type="entry name" value="MFS_dom"/>
</dbReference>
<feature type="transmembrane region" description="Helical" evidence="5">
    <location>
        <begin position="352"/>
        <end position="371"/>
    </location>
</feature>
<protein>
    <submittedName>
        <fullName evidence="7">MFS transporter</fullName>
    </submittedName>
</protein>
<dbReference type="AlphaFoldDB" id="A0A917XZ33"/>
<dbReference type="SUPFAM" id="SSF103473">
    <property type="entry name" value="MFS general substrate transporter"/>
    <property type="match status" value="1"/>
</dbReference>
<dbReference type="GO" id="GO:0022857">
    <property type="term" value="F:transmembrane transporter activity"/>
    <property type="evidence" value="ECO:0007669"/>
    <property type="project" value="InterPro"/>
</dbReference>
<dbReference type="PANTHER" id="PTHR42910:SF1">
    <property type="entry name" value="MAJOR FACILITATOR SUPERFAMILY (MFS) PROFILE DOMAIN-CONTAINING PROTEIN"/>
    <property type="match status" value="1"/>
</dbReference>
<feature type="transmembrane region" description="Helical" evidence="5">
    <location>
        <begin position="287"/>
        <end position="307"/>
    </location>
</feature>
<feature type="transmembrane region" description="Helical" evidence="5">
    <location>
        <begin position="377"/>
        <end position="400"/>
    </location>
</feature>
<evidence type="ECO:0000313" key="7">
    <source>
        <dbReference type="EMBL" id="GGN59932.1"/>
    </source>
</evidence>
<dbReference type="Proteomes" id="UP000600365">
    <property type="component" value="Unassembled WGS sequence"/>
</dbReference>
<dbReference type="GO" id="GO:0005886">
    <property type="term" value="C:plasma membrane"/>
    <property type="evidence" value="ECO:0007669"/>
    <property type="project" value="UniProtKB-SubCell"/>
</dbReference>
<evidence type="ECO:0000256" key="4">
    <source>
        <dbReference type="ARBA" id="ARBA00023136"/>
    </source>
</evidence>
<keyword evidence="3 5" id="KW-1133">Transmembrane helix</keyword>
<feature type="transmembrane region" description="Helical" evidence="5">
    <location>
        <begin position="262"/>
        <end position="280"/>
    </location>
</feature>
<keyword evidence="4 5" id="KW-0472">Membrane</keyword>
<dbReference type="EMBL" id="BMMM01000003">
    <property type="protein sequence ID" value="GGN59932.1"/>
    <property type="molecule type" value="Genomic_DNA"/>
</dbReference>